<protein>
    <submittedName>
        <fullName evidence="1">Uncharacterized protein</fullName>
    </submittedName>
</protein>
<gene>
    <name evidence="1" type="ORF">METZ01_LOCUS314042</name>
</gene>
<accession>A0A382NL19</accession>
<feature type="non-terminal residue" evidence="1">
    <location>
        <position position="36"/>
    </location>
</feature>
<name>A0A382NL19_9ZZZZ</name>
<dbReference type="AlphaFoldDB" id="A0A382NL19"/>
<sequence>MAQIKPQYIVQKLDGKRKRTIASPTEKGGFDYNEIE</sequence>
<evidence type="ECO:0000313" key="1">
    <source>
        <dbReference type="EMBL" id="SVC61188.1"/>
    </source>
</evidence>
<proteinExistence type="predicted"/>
<dbReference type="EMBL" id="UINC01100829">
    <property type="protein sequence ID" value="SVC61188.1"/>
    <property type="molecule type" value="Genomic_DNA"/>
</dbReference>
<organism evidence="1">
    <name type="scientific">marine metagenome</name>
    <dbReference type="NCBI Taxonomy" id="408172"/>
    <lineage>
        <taxon>unclassified sequences</taxon>
        <taxon>metagenomes</taxon>
        <taxon>ecological metagenomes</taxon>
    </lineage>
</organism>
<reference evidence="1" key="1">
    <citation type="submission" date="2018-05" db="EMBL/GenBank/DDBJ databases">
        <authorList>
            <person name="Lanie J.A."/>
            <person name="Ng W.-L."/>
            <person name="Kazmierczak K.M."/>
            <person name="Andrzejewski T.M."/>
            <person name="Davidsen T.M."/>
            <person name="Wayne K.J."/>
            <person name="Tettelin H."/>
            <person name="Glass J.I."/>
            <person name="Rusch D."/>
            <person name="Podicherti R."/>
            <person name="Tsui H.-C.T."/>
            <person name="Winkler M.E."/>
        </authorList>
    </citation>
    <scope>NUCLEOTIDE SEQUENCE</scope>
</reference>